<keyword evidence="5 7" id="KW-1133">Transmembrane helix</keyword>
<dbReference type="PANTHER" id="PTHR40074">
    <property type="entry name" value="O-ACETYLTRANSFERASE WECH"/>
    <property type="match status" value="1"/>
</dbReference>
<comment type="caution">
    <text evidence="9">The sequence shown here is derived from an EMBL/GenBank/DDBJ whole genome shotgun (WGS) entry which is preliminary data.</text>
</comment>
<proteinExistence type="inferred from homology"/>
<dbReference type="GO" id="GO:0016413">
    <property type="term" value="F:O-acetyltransferase activity"/>
    <property type="evidence" value="ECO:0007669"/>
    <property type="project" value="TreeGrafter"/>
</dbReference>
<keyword evidence="4 7" id="KW-0812">Transmembrane</keyword>
<evidence type="ECO:0000256" key="4">
    <source>
        <dbReference type="ARBA" id="ARBA00022692"/>
    </source>
</evidence>
<evidence type="ECO:0000313" key="9">
    <source>
        <dbReference type="EMBL" id="TWT48241.1"/>
    </source>
</evidence>
<evidence type="ECO:0000256" key="3">
    <source>
        <dbReference type="ARBA" id="ARBA00022475"/>
    </source>
</evidence>
<feature type="transmembrane region" description="Helical" evidence="7">
    <location>
        <begin position="160"/>
        <end position="191"/>
    </location>
</feature>
<evidence type="ECO:0000256" key="1">
    <source>
        <dbReference type="ARBA" id="ARBA00004651"/>
    </source>
</evidence>
<reference evidence="9 10" key="1">
    <citation type="submission" date="2019-02" db="EMBL/GenBank/DDBJ databases">
        <title>Deep-cultivation of Planctomycetes and their phenomic and genomic characterization uncovers novel biology.</title>
        <authorList>
            <person name="Wiegand S."/>
            <person name="Jogler M."/>
            <person name="Boedeker C."/>
            <person name="Pinto D."/>
            <person name="Vollmers J."/>
            <person name="Rivas-Marin E."/>
            <person name="Kohn T."/>
            <person name="Peeters S.H."/>
            <person name="Heuer A."/>
            <person name="Rast P."/>
            <person name="Oberbeckmann S."/>
            <person name="Bunk B."/>
            <person name="Jeske O."/>
            <person name="Meyerdierks A."/>
            <person name="Storesund J.E."/>
            <person name="Kallscheuer N."/>
            <person name="Luecker S."/>
            <person name="Lage O.M."/>
            <person name="Pohl T."/>
            <person name="Merkel B.J."/>
            <person name="Hornburger P."/>
            <person name="Mueller R.-W."/>
            <person name="Bruemmer F."/>
            <person name="Labrenz M."/>
            <person name="Spormann A.M."/>
            <person name="Op Den Camp H."/>
            <person name="Overmann J."/>
            <person name="Amann R."/>
            <person name="Jetten M.S.M."/>
            <person name="Mascher T."/>
            <person name="Medema M.H."/>
            <person name="Devos D.P."/>
            <person name="Kaster A.-K."/>
            <person name="Ovreas L."/>
            <person name="Rohde M."/>
            <person name="Galperin M.Y."/>
            <person name="Jogler C."/>
        </authorList>
    </citation>
    <scope>NUCLEOTIDE SEQUENCE [LARGE SCALE GENOMIC DNA]</scope>
    <source>
        <strain evidence="9 10">KOR42</strain>
    </source>
</reference>
<feature type="transmembrane region" description="Helical" evidence="7">
    <location>
        <begin position="56"/>
        <end position="75"/>
    </location>
</feature>
<feature type="transmembrane region" description="Helical" evidence="7">
    <location>
        <begin position="285"/>
        <end position="312"/>
    </location>
</feature>
<keyword evidence="6 7" id="KW-0472">Membrane</keyword>
<feature type="transmembrane region" description="Helical" evidence="7">
    <location>
        <begin position="197"/>
        <end position="215"/>
    </location>
</feature>
<dbReference type="OrthoDB" id="265992at2"/>
<evidence type="ECO:0000259" key="8">
    <source>
        <dbReference type="Pfam" id="PF01757"/>
    </source>
</evidence>
<sequence>MSRSTSERLEYLRFPLIVGVVFVHAYESSVNTAAGSVGLESTAHVSDFLRTLFSNGIGRISPPLFFVMSGYLIFYGTEWSLPVYFAKIQRRIKTLFVPYLFWNFVALSIYFIAQSLPLTQQYISGNNQALREMNFFELTNTFLGVTKNPIAYQFWFVRDLMILVLAIPAIHLLLAYIPFPFLGFACVAWFVPEFGLSMPPAASAILFFSIGAYFASKGGDIFALDKYSKVIFLCYIPVLIGATLTYGYAYHNAINQVGILIGLPAVLCLSGYVRSDGRTAIVLKWLAGVSFFVFAMHQPLLLIVKKVVFAAVNPQSDFAILLLYFLIPLFVIAVTVGVFEVMSQVFPRMTALISGGRLPERPKHLPGIARPEHTTV</sequence>
<protein>
    <submittedName>
        <fullName evidence="9">Acyltransferase family protein</fullName>
    </submittedName>
</protein>
<name>A0A5C5WDR5_9PLAN</name>
<comment type="subcellular location">
    <subcellularLocation>
        <location evidence="1">Cell membrane</location>
        <topology evidence="1">Multi-pass membrane protein</topology>
    </subcellularLocation>
</comment>
<dbReference type="PANTHER" id="PTHR40074:SF2">
    <property type="entry name" value="O-ACETYLTRANSFERASE WECH"/>
    <property type="match status" value="1"/>
</dbReference>
<evidence type="ECO:0000256" key="2">
    <source>
        <dbReference type="ARBA" id="ARBA00007400"/>
    </source>
</evidence>
<keyword evidence="3" id="KW-1003">Cell membrane</keyword>
<feature type="transmembrane region" description="Helical" evidence="7">
    <location>
        <begin position="95"/>
        <end position="113"/>
    </location>
</feature>
<feature type="transmembrane region" description="Helical" evidence="7">
    <location>
        <begin position="254"/>
        <end position="273"/>
    </location>
</feature>
<keyword evidence="10" id="KW-1185">Reference proteome</keyword>
<dbReference type="Proteomes" id="UP000317243">
    <property type="component" value="Unassembled WGS sequence"/>
</dbReference>
<dbReference type="AlphaFoldDB" id="A0A5C5WDR5"/>
<feature type="transmembrane region" description="Helical" evidence="7">
    <location>
        <begin position="227"/>
        <end position="248"/>
    </location>
</feature>
<dbReference type="GO" id="GO:0005886">
    <property type="term" value="C:plasma membrane"/>
    <property type="evidence" value="ECO:0007669"/>
    <property type="project" value="UniProtKB-SubCell"/>
</dbReference>
<comment type="similarity">
    <text evidence="2">Belongs to the acyltransferase 3 family.</text>
</comment>
<gene>
    <name evidence="9" type="ORF">KOR42_40320</name>
</gene>
<dbReference type="EMBL" id="SIHI01000020">
    <property type="protein sequence ID" value="TWT48241.1"/>
    <property type="molecule type" value="Genomic_DNA"/>
</dbReference>
<feature type="domain" description="Acyltransferase 3" evidence="8">
    <location>
        <begin position="8"/>
        <end position="334"/>
    </location>
</feature>
<keyword evidence="9" id="KW-0012">Acyltransferase</keyword>
<evidence type="ECO:0000256" key="7">
    <source>
        <dbReference type="SAM" id="Phobius"/>
    </source>
</evidence>
<evidence type="ECO:0000313" key="10">
    <source>
        <dbReference type="Proteomes" id="UP000317243"/>
    </source>
</evidence>
<keyword evidence="9" id="KW-0808">Transferase</keyword>
<accession>A0A5C5WDR5</accession>
<feature type="transmembrane region" description="Helical" evidence="7">
    <location>
        <begin position="318"/>
        <end position="339"/>
    </location>
</feature>
<evidence type="ECO:0000256" key="5">
    <source>
        <dbReference type="ARBA" id="ARBA00022989"/>
    </source>
</evidence>
<dbReference type="GO" id="GO:0009246">
    <property type="term" value="P:enterobacterial common antigen biosynthetic process"/>
    <property type="evidence" value="ECO:0007669"/>
    <property type="project" value="TreeGrafter"/>
</dbReference>
<evidence type="ECO:0000256" key="6">
    <source>
        <dbReference type="ARBA" id="ARBA00023136"/>
    </source>
</evidence>
<dbReference type="InterPro" id="IPR002656">
    <property type="entry name" value="Acyl_transf_3_dom"/>
</dbReference>
<organism evidence="9 10">
    <name type="scientific">Thalassoglobus neptunius</name>
    <dbReference type="NCBI Taxonomy" id="1938619"/>
    <lineage>
        <taxon>Bacteria</taxon>
        <taxon>Pseudomonadati</taxon>
        <taxon>Planctomycetota</taxon>
        <taxon>Planctomycetia</taxon>
        <taxon>Planctomycetales</taxon>
        <taxon>Planctomycetaceae</taxon>
        <taxon>Thalassoglobus</taxon>
    </lineage>
</organism>
<dbReference type="Pfam" id="PF01757">
    <property type="entry name" value="Acyl_transf_3"/>
    <property type="match status" value="1"/>
</dbReference>
<dbReference type="RefSeq" id="WP_146511437.1">
    <property type="nucleotide sequence ID" value="NZ_SIHI01000020.1"/>
</dbReference>